<dbReference type="PANTHER" id="PTHR46170">
    <property type="entry name" value="GATOR COMPLEX PROTEIN WDR59"/>
    <property type="match status" value="1"/>
</dbReference>
<evidence type="ECO:0000256" key="5">
    <source>
        <dbReference type="PROSITE-ProRule" id="PRU00221"/>
    </source>
</evidence>
<evidence type="ECO:0000313" key="9">
    <source>
        <dbReference type="Proteomes" id="UP000092555"/>
    </source>
</evidence>
<dbReference type="InterPro" id="IPR036322">
    <property type="entry name" value="WD40_repeat_dom_sf"/>
</dbReference>
<dbReference type="OrthoDB" id="311712at2759"/>
<evidence type="ECO:0000313" key="8">
    <source>
        <dbReference type="EMBL" id="OBA23214.1"/>
    </source>
</evidence>
<dbReference type="InterPro" id="IPR019775">
    <property type="entry name" value="WD40_repeat_CS"/>
</dbReference>
<keyword evidence="9" id="KW-1185">Reference proteome</keyword>
<organism evidence="8 9">
    <name type="scientific">Metschnikowia bicuspidata var. bicuspidata NRRL YB-4993</name>
    <dbReference type="NCBI Taxonomy" id="869754"/>
    <lineage>
        <taxon>Eukaryota</taxon>
        <taxon>Fungi</taxon>
        <taxon>Dikarya</taxon>
        <taxon>Ascomycota</taxon>
        <taxon>Saccharomycotina</taxon>
        <taxon>Pichiomycetes</taxon>
        <taxon>Metschnikowiaceae</taxon>
        <taxon>Metschnikowia</taxon>
    </lineage>
</organism>
<keyword evidence="2" id="KW-0926">Vacuole</keyword>
<feature type="domain" description="WDR59/RTC1-like RING zinc finger" evidence="7">
    <location>
        <begin position="1304"/>
        <end position="1360"/>
    </location>
</feature>
<feature type="compositionally biased region" description="Low complexity" evidence="6">
    <location>
        <begin position="825"/>
        <end position="839"/>
    </location>
</feature>
<name>A0A1A0HGC3_9ASCO</name>
<comment type="caution">
    <text evidence="8">The sequence shown here is derived from an EMBL/GenBank/DDBJ whole genome shotgun (WGS) entry which is preliminary data.</text>
</comment>
<gene>
    <name evidence="8" type="ORF">METBIDRAFT_76273</name>
</gene>
<dbReference type="GO" id="GO:1904263">
    <property type="term" value="P:positive regulation of TORC1 signaling"/>
    <property type="evidence" value="ECO:0007669"/>
    <property type="project" value="TreeGrafter"/>
</dbReference>
<dbReference type="RefSeq" id="XP_018713695.1">
    <property type="nucleotide sequence ID" value="XM_018858502.1"/>
</dbReference>
<dbReference type="STRING" id="869754.A0A1A0HGC3"/>
<reference evidence="8 9" key="1">
    <citation type="submission" date="2016-05" db="EMBL/GenBank/DDBJ databases">
        <title>Comparative genomics of biotechnologically important yeasts.</title>
        <authorList>
            <consortium name="DOE Joint Genome Institute"/>
            <person name="Riley R."/>
            <person name="Haridas S."/>
            <person name="Wolfe K.H."/>
            <person name="Lopes M.R."/>
            <person name="Hittinger C.T."/>
            <person name="Goker M."/>
            <person name="Salamov A."/>
            <person name="Wisecaver J."/>
            <person name="Long T.M."/>
            <person name="Aerts A.L."/>
            <person name="Barry K."/>
            <person name="Choi C."/>
            <person name="Clum A."/>
            <person name="Coughlan A.Y."/>
            <person name="Deshpande S."/>
            <person name="Douglass A.P."/>
            <person name="Hanson S.J."/>
            <person name="Klenk H.-P."/>
            <person name="LaButti K."/>
            <person name="Lapidus A."/>
            <person name="Lindquist E."/>
            <person name="Lipzen A."/>
            <person name="Meier-kolthoff J.P."/>
            <person name="Ohm R.A."/>
            <person name="Otillar R.P."/>
            <person name="Pangilinan J."/>
            <person name="Peng Y."/>
            <person name="Rokas A."/>
            <person name="Rosa C.A."/>
            <person name="Scheuner C."/>
            <person name="Sibirny A.A."/>
            <person name="Slot J.C."/>
            <person name="Stielow J.B."/>
            <person name="Sun H."/>
            <person name="Kurtzman C.P."/>
            <person name="Blackwell M."/>
            <person name="Grigoriev I.V."/>
            <person name="Jeffries T.W."/>
        </authorList>
    </citation>
    <scope>NUCLEOTIDE SEQUENCE [LARGE SCALE GENOMIC DNA]</scope>
    <source>
        <strain evidence="8 9">NRRL YB-4993</strain>
    </source>
</reference>
<dbReference type="Pfam" id="PF00400">
    <property type="entry name" value="WD40"/>
    <property type="match status" value="1"/>
</dbReference>
<feature type="repeat" description="WD" evidence="5">
    <location>
        <begin position="193"/>
        <end position="228"/>
    </location>
</feature>
<comment type="subcellular location">
    <subcellularLocation>
        <location evidence="1">Vacuole</location>
    </subcellularLocation>
</comment>
<proteinExistence type="predicted"/>
<feature type="repeat" description="WD" evidence="5">
    <location>
        <begin position="105"/>
        <end position="147"/>
    </location>
</feature>
<dbReference type="InterPro" id="IPR049566">
    <property type="entry name" value="WDR59_RTC1-like_RING_Znf"/>
</dbReference>
<dbReference type="InterPro" id="IPR015943">
    <property type="entry name" value="WD40/YVTN_repeat-like_dom_sf"/>
</dbReference>
<dbReference type="GO" id="GO:0034198">
    <property type="term" value="P:cellular response to amino acid starvation"/>
    <property type="evidence" value="ECO:0007669"/>
    <property type="project" value="TreeGrafter"/>
</dbReference>
<dbReference type="Proteomes" id="UP000092555">
    <property type="component" value="Unassembled WGS sequence"/>
</dbReference>
<dbReference type="PROSITE" id="PS50082">
    <property type="entry name" value="WD_REPEATS_2"/>
    <property type="match status" value="2"/>
</dbReference>
<feature type="compositionally biased region" description="Acidic residues" evidence="6">
    <location>
        <begin position="809"/>
        <end position="823"/>
    </location>
</feature>
<feature type="region of interest" description="Disordered" evidence="6">
    <location>
        <begin position="708"/>
        <end position="728"/>
    </location>
</feature>
<evidence type="ECO:0000256" key="6">
    <source>
        <dbReference type="SAM" id="MobiDB-lite"/>
    </source>
</evidence>
<dbReference type="GO" id="GO:0035859">
    <property type="term" value="C:Seh1-associated complex"/>
    <property type="evidence" value="ECO:0007669"/>
    <property type="project" value="TreeGrafter"/>
</dbReference>
<feature type="compositionally biased region" description="Basic and acidic residues" evidence="6">
    <location>
        <begin position="496"/>
        <end position="506"/>
    </location>
</feature>
<evidence type="ECO:0000256" key="1">
    <source>
        <dbReference type="ARBA" id="ARBA00004116"/>
    </source>
</evidence>
<dbReference type="PROSITE" id="PS00678">
    <property type="entry name" value="WD_REPEATS_1"/>
    <property type="match status" value="2"/>
</dbReference>
<feature type="region of interest" description="Disordered" evidence="6">
    <location>
        <begin position="1081"/>
        <end position="1101"/>
    </location>
</feature>
<dbReference type="Pfam" id="PF17120">
    <property type="entry name" value="zf-RING_16"/>
    <property type="match status" value="1"/>
</dbReference>
<protein>
    <recommendedName>
        <fullName evidence="7">WDR59/RTC1-like RING zinc finger domain-containing protein</fullName>
    </recommendedName>
</protein>
<feature type="compositionally biased region" description="Polar residues" evidence="6">
    <location>
        <begin position="1081"/>
        <end position="1092"/>
    </location>
</feature>
<feature type="region of interest" description="Disordered" evidence="6">
    <location>
        <begin position="483"/>
        <end position="530"/>
    </location>
</feature>
<dbReference type="InterPro" id="IPR049567">
    <property type="entry name" value="WDR59-like"/>
</dbReference>
<evidence type="ECO:0000256" key="4">
    <source>
        <dbReference type="ARBA" id="ARBA00022737"/>
    </source>
</evidence>
<keyword evidence="3 5" id="KW-0853">WD repeat</keyword>
<dbReference type="InterPro" id="IPR001680">
    <property type="entry name" value="WD40_rpt"/>
</dbReference>
<dbReference type="SMART" id="SM00320">
    <property type="entry name" value="WD40"/>
    <property type="match status" value="3"/>
</dbReference>
<keyword evidence="4" id="KW-0677">Repeat</keyword>
<dbReference type="EMBL" id="LXTC01000001">
    <property type="protein sequence ID" value="OBA23214.1"/>
    <property type="molecule type" value="Genomic_DNA"/>
</dbReference>
<dbReference type="SUPFAM" id="SSF50978">
    <property type="entry name" value="WD40 repeat-like"/>
    <property type="match status" value="1"/>
</dbReference>
<dbReference type="GO" id="GO:0005774">
    <property type="term" value="C:vacuolar membrane"/>
    <property type="evidence" value="ECO:0007669"/>
    <property type="project" value="TreeGrafter"/>
</dbReference>
<evidence type="ECO:0000259" key="7">
    <source>
        <dbReference type="Pfam" id="PF17120"/>
    </source>
</evidence>
<evidence type="ECO:0000256" key="3">
    <source>
        <dbReference type="ARBA" id="ARBA00022574"/>
    </source>
</evidence>
<feature type="region of interest" description="Disordered" evidence="6">
    <location>
        <begin position="804"/>
        <end position="840"/>
    </location>
</feature>
<dbReference type="Gene3D" id="2.130.10.10">
    <property type="entry name" value="YVTN repeat-like/Quinoprotein amine dehydrogenase"/>
    <property type="match status" value="1"/>
</dbReference>
<sequence length="1364" mass="153456">MTGFAELLTFGNALSLRVDGAIGAMSLSPNGRDAVLAGRKGLFIIDLDDPFTPPRWLHHITSWEVADVQWLPHHAKPSWCVLTLNQKALLWDLLRPHTHAIQNVLHRHTRAITDIHFHPQDPELLATCLIDTFVFTWDMRTPRRPVNKYAEWRAGATQVKWNSSSPHQLALSHHHSFYLWDARKGALPLLRVDGAHGGKINGLDFSGHCGRVITCSNDKSIKFWDTQSLQGDVPRPAIVIHTDYPVARARRLPFGQDNCCGIMPVRGGDNAVHVVNYKAEYGRARSLGETVHMDAIADYSFRGHGGPMKDFLWRQQHEHYEGFAARRAWKEYQLVTWSPLDFDLRLWPHDKAVYDVANYNPLHQYNSYVVEPESSFADFAKELGGDMLSRLAGFVIKKSHKSLGRSSQLNHLSWISGVRMGRQTKGKSADVDGAAQEDQGPANLGEEISIVGHKFSKLRFEKISVSTGHIEISLRGPLPALAEDDTEDLDLQPKPVKSDKEKRDSVSEVSNAAGPQSEAAATTPAPVSTDQAPEQKLIFIRLDVRFPRMYPFLEPLESTHTGKRRLKHKKSNQIRFEIEETHELTAAMKKEMLRNLDEIAHFYSNKYHKYCLEPCLRYLMGEKIDLDDSLMMVTRSEDEDDALDGTENSLEVGNENWVDDLIDQHEAAASFAREMSVSADEDDEDADLIFGNNDKMSSSLELARRVHSNEDPKTATGTQNKIKHDSTPLPKGCGAVWTRSGELVCFFLPKMNESEASKSLQKLSVFKFTENGFGLKSTESRHTQSHRQSTSHILTTLATGVYIPPDTDSGTDLENTVESEDDTFSMKSGSSTSSSESFSNDWDEMLQDDIPSGSRIHGLFRGTVALGRRIRVDEINGNSANRTIGVKGSAYKSSAVDETGLKSTRKAKKGKRGISVVSIIDFKHLIPEKYELACDYRVLGDSPEVLARHNSEVAFHHGYEEIGSVWRIVEMLLVKEVRLRDLTEVGKDFFHARSGTSCDFYWGNHPMGHAWMIKELFNYFEKRGNLQMLAMLSCLLFENPLNIRAKDDGALDIPIHTPYPSLPPMPSIALMREHVIVSSEEANTGNESSKSVGTDRHRSISRKPSIMSTHFSRPISPDFMRRSESPSALASLKYPPGGSYQLSSPPLMDPFSQGIAPDRNARSFENSKLFSRFSANARKGSKGVLHKGRSLMAFHGHREKVKLPPLYTIEIKNVELLDLYENKFSAHLLGGIDQNKIIQYREQYAEMLYTWGLPLNRIKILKFNYPQGSANTQTNADFDVHECSYGSRYRKAFRNAWNTQKRNVLQYCGYCGLIISKRVVICTKCEHIMHSHCAAEWWTPENTHDLPEECPTGCGCSCMAGESK</sequence>
<dbReference type="GO" id="GO:0035591">
    <property type="term" value="F:signaling adaptor activity"/>
    <property type="evidence" value="ECO:0007669"/>
    <property type="project" value="TreeGrafter"/>
</dbReference>
<dbReference type="GeneID" id="30031478"/>
<dbReference type="PROSITE" id="PS50294">
    <property type="entry name" value="WD_REPEATS_REGION"/>
    <property type="match status" value="1"/>
</dbReference>
<dbReference type="PANTHER" id="PTHR46170:SF1">
    <property type="entry name" value="GATOR COMPLEX PROTEIN WDR59"/>
    <property type="match status" value="1"/>
</dbReference>
<accession>A0A1A0HGC3</accession>
<evidence type="ECO:0000256" key="2">
    <source>
        <dbReference type="ARBA" id="ARBA00022554"/>
    </source>
</evidence>